<evidence type="ECO:0000256" key="1">
    <source>
        <dbReference type="SAM" id="MobiDB-lite"/>
    </source>
</evidence>
<keyword evidence="2" id="KW-0472">Membrane</keyword>
<comment type="caution">
    <text evidence="3">The sequence shown here is derived from an EMBL/GenBank/DDBJ whole genome shotgun (WGS) entry which is preliminary data.</text>
</comment>
<dbReference type="EMBL" id="LAVV01007764">
    <property type="protein sequence ID" value="KNZ54840.1"/>
    <property type="molecule type" value="Genomic_DNA"/>
</dbReference>
<evidence type="ECO:0000256" key="2">
    <source>
        <dbReference type="SAM" id="Phobius"/>
    </source>
</evidence>
<name>A0A0L6V400_9BASI</name>
<sequence length="436" mass="49249">MRNTSCFWKFAHWGGQNKTCRLSVLSWQESWLIMGLELWFRDLSYMSPARIPTDLAQKNKMIAQLTHQVEAIELPTPQTYSKKKKKETLAWATSSKNTNPSAIPVRIADLFSAHISHHPNSIIINITPLLIYAVSIKNLISFSFFYIVNNDVSINSIINLITSILLICLSSSTTCLTLFRASFSHTSFLLLGPFLPLKKAPTPSQSNELSLRSTNTEKKTFSTACKLFNQALMQSHCADCTVTVPKHIPMQTGVVWMAAWLEHAACQLQAHTPPLQPHPPQAPKRIPPQISGEKPQGCEWKKGVFYLKIKFFWGQSQNHPTLINYKNSTNVSDWTRLKILSSIVAGPIWFQLKRLKHKETPVSIERGLERIYTMCPGCVSATSTPVFPGLKSTSTMTNSIYPILLKILCHYYVVNCIYIHLSPAPFCQWLSQNGWA</sequence>
<feature type="transmembrane region" description="Helical" evidence="2">
    <location>
        <begin position="129"/>
        <end position="148"/>
    </location>
</feature>
<feature type="compositionally biased region" description="Pro residues" evidence="1">
    <location>
        <begin position="274"/>
        <end position="286"/>
    </location>
</feature>
<keyword evidence="4" id="KW-1185">Reference proteome</keyword>
<dbReference type="AlphaFoldDB" id="A0A0L6V400"/>
<organism evidence="3 4">
    <name type="scientific">Puccinia sorghi</name>
    <dbReference type="NCBI Taxonomy" id="27349"/>
    <lineage>
        <taxon>Eukaryota</taxon>
        <taxon>Fungi</taxon>
        <taxon>Dikarya</taxon>
        <taxon>Basidiomycota</taxon>
        <taxon>Pucciniomycotina</taxon>
        <taxon>Pucciniomycetes</taxon>
        <taxon>Pucciniales</taxon>
        <taxon>Pucciniaceae</taxon>
        <taxon>Puccinia</taxon>
    </lineage>
</organism>
<keyword evidence="2" id="KW-0812">Transmembrane</keyword>
<evidence type="ECO:0000313" key="4">
    <source>
        <dbReference type="Proteomes" id="UP000037035"/>
    </source>
</evidence>
<accession>A0A0L6V400</accession>
<keyword evidence="2" id="KW-1133">Transmembrane helix</keyword>
<proteinExistence type="predicted"/>
<evidence type="ECO:0000313" key="3">
    <source>
        <dbReference type="EMBL" id="KNZ54840.1"/>
    </source>
</evidence>
<protein>
    <submittedName>
        <fullName evidence="3">Uncharacterized protein</fullName>
    </submittedName>
</protein>
<dbReference type="VEuPathDB" id="FungiDB:VP01_2836g1"/>
<feature type="transmembrane region" description="Helical" evidence="2">
    <location>
        <begin position="154"/>
        <end position="179"/>
    </location>
</feature>
<feature type="region of interest" description="Disordered" evidence="1">
    <location>
        <begin position="272"/>
        <end position="294"/>
    </location>
</feature>
<gene>
    <name evidence="3" type="ORF">VP01_2836g1</name>
</gene>
<reference evidence="3 4" key="1">
    <citation type="submission" date="2015-08" db="EMBL/GenBank/DDBJ databases">
        <title>Next Generation Sequencing and Analysis of the Genome of Puccinia sorghi L Schw, the Causal Agent of Maize Common Rust.</title>
        <authorList>
            <person name="Rochi L."/>
            <person name="Burguener G."/>
            <person name="Darino M."/>
            <person name="Turjanski A."/>
            <person name="Kreff E."/>
            <person name="Dieguez M.J."/>
            <person name="Sacco F."/>
        </authorList>
    </citation>
    <scope>NUCLEOTIDE SEQUENCE [LARGE SCALE GENOMIC DNA]</scope>
    <source>
        <strain evidence="3 4">RO10H11247</strain>
    </source>
</reference>
<dbReference type="Proteomes" id="UP000037035">
    <property type="component" value="Unassembled WGS sequence"/>
</dbReference>